<proteinExistence type="predicted"/>
<feature type="compositionally biased region" description="Basic and acidic residues" evidence="1">
    <location>
        <begin position="190"/>
        <end position="201"/>
    </location>
</feature>
<reference evidence="2" key="1">
    <citation type="submission" date="2022-07" db="EMBL/GenBank/DDBJ databases">
        <title>Chromosome-level genome of Muraenolepis orangiensis.</title>
        <authorList>
            <person name="Kim J."/>
        </authorList>
    </citation>
    <scope>NUCLEOTIDE SEQUENCE</scope>
    <source>
        <strain evidence="2">KU_S4_2022</strain>
        <tissue evidence="2">Muscle</tissue>
    </source>
</reference>
<sequence length="217" mass="24634">MDDFGEKLVENNRIFQMAMDRITEKYSKLNEQNGGMDVHLNNVTMRGVSELEQTQASVEPLDDTQSTVTEALVQPEDQDEDLESTLSSHSSTLLELYPRVVNQIGKACRRQHVSEAAHSVLWRYRRMRTANPRKTTNPKPAPRRERRPHQSRSRVVHHPKTADESIISSISSISSSISSVATTACSPVRRCSDWPDRRSSERLPGGRKTVREEGRPE</sequence>
<comment type="caution">
    <text evidence="2">The sequence shown here is derived from an EMBL/GenBank/DDBJ whole genome shotgun (WGS) entry which is preliminary data.</text>
</comment>
<evidence type="ECO:0000313" key="2">
    <source>
        <dbReference type="EMBL" id="KAJ3598948.1"/>
    </source>
</evidence>
<name>A0A9Q0II87_9TELE</name>
<feature type="compositionally biased region" description="Basic residues" evidence="1">
    <location>
        <begin position="144"/>
        <end position="159"/>
    </location>
</feature>
<feature type="region of interest" description="Disordered" evidence="1">
    <location>
        <begin position="188"/>
        <end position="217"/>
    </location>
</feature>
<keyword evidence="3" id="KW-1185">Reference proteome</keyword>
<protein>
    <submittedName>
        <fullName evidence="2">Uncharacterized protein</fullName>
    </submittedName>
</protein>
<dbReference type="AlphaFoldDB" id="A0A9Q0II87"/>
<organism evidence="2 3">
    <name type="scientific">Muraenolepis orangiensis</name>
    <name type="common">Patagonian moray cod</name>
    <dbReference type="NCBI Taxonomy" id="630683"/>
    <lineage>
        <taxon>Eukaryota</taxon>
        <taxon>Metazoa</taxon>
        <taxon>Chordata</taxon>
        <taxon>Craniata</taxon>
        <taxon>Vertebrata</taxon>
        <taxon>Euteleostomi</taxon>
        <taxon>Actinopterygii</taxon>
        <taxon>Neopterygii</taxon>
        <taxon>Teleostei</taxon>
        <taxon>Neoteleostei</taxon>
        <taxon>Acanthomorphata</taxon>
        <taxon>Zeiogadaria</taxon>
        <taxon>Gadariae</taxon>
        <taxon>Gadiformes</taxon>
        <taxon>Muraenolepidoidei</taxon>
        <taxon>Muraenolepididae</taxon>
        <taxon>Muraenolepis</taxon>
    </lineage>
</organism>
<dbReference type="EMBL" id="JANIIK010000048">
    <property type="protein sequence ID" value="KAJ3598948.1"/>
    <property type="molecule type" value="Genomic_DNA"/>
</dbReference>
<accession>A0A9Q0II87</accession>
<gene>
    <name evidence="2" type="ORF">NHX12_032911</name>
</gene>
<evidence type="ECO:0000313" key="3">
    <source>
        <dbReference type="Proteomes" id="UP001148018"/>
    </source>
</evidence>
<feature type="region of interest" description="Disordered" evidence="1">
    <location>
        <begin position="125"/>
        <end position="164"/>
    </location>
</feature>
<evidence type="ECO:0000256" key="1">
    <source>
        <dbReference type="SAM" id="MobiDB-lite"/>
    </source>
</evidence>
<dbReference type="Proteomes" id="UP001148018">
    <property type="component" value="Unassembled WGS sequence"/>
</dbReference>
<dbReference type="OrthoDB" id="8957442at2759"/>